<dbReference type="InterPro" id="IPR011008">
    <property type="entry name" value="Dimeric_a/b-barrel"/>
</dbReference>
<dbReference type="Gene3D" id="3.30.70.100">
    <property type="match status" value="1"/>
</dbReference>
<comment type="similarity">
    <text evidence="1">Belongs to the tpcK family.</text>
</comment>
<dbReference type="Pfam" id="PF07110">
    <property type="entry name" value="EthD"/>
    <property type="match status" value="1"/>
</dbReference>
<dbReference type="PANTHER" id="PTHR40260:SF2">
    <property type="entry name" value="BLR8190 PROTEIN"/>
    <property type="match status" value="1"/>
</dbReference>
<dbReference type="Proteomes" id="UP000596902">
    <property type="component" value="Unassembled WGS sequence"/>
</dbReference>
<dbReference type="OrthoDB" id="4892971at2759"/>
<dbReference type="EMBL" id="JAAABM010000002">
    <property type="protein sequence ID" value="KAF7679807.1"/>
    <property type="molecule type" value="Genomic_DNA"/>
</dbReference>
<gene>
    <name evidence="3" type="ORF">GT037_001458</name>
</gene>
<dbReference type="AlphaFoldDB" id="A0A8H7BDF9"/>
<organism evidence="3 4">
    <name type="scientific">Alternaria burnsii</name>
    <dbReference type="NCBI Taxonomy" id="1187904"/>
    <lineage>
        <taxon>Eukaryota</taxon>
        <taxon>Fungi</taxon>
        <taxon>Dikarya</taxon>
        <taxon>Ascomycota</taxon>
        <taxon>Pezizomycotina</taxon>
        <taxon>Dothideomycetes</taxon>
        <taxon>Pleosporomycetidae</taxon>
        <taxon>Pleosporales</taxon>
        <taxon>Pleosporineae</taxon>
        <taxon>Pleosporaceae</taxon>
        <taxon>Alternaria</taxon>
        <taxon>Alternaria sect. Alternaria</taxon>
    </lineage>
</organism>
<protein>
    <recommendedName>
        <fullName evidence="2">EthD domain-containing protein</fullName>
    </recommendedName>
</protein>
<evidence type="ECO:0000313" key="3">
    <source>
        <dbReference type="EMBL" id="KAF7679807.1"/>
    </source>
</evidence>
<dbReference type="NCBIfam" id="TIGR02118">
    <property type="entry name" value="EthD family reductase"/>
    <property type="match status" value="1"/>
</dbReference>
<sequence length="105" mass="11706">MAITVTVLFPNTPDAKYDIDYYVNKHMPLIQTLWGKYGVKSWSATKFSNGVDGSPSLYAFGSVVVWEDHEEMKNAFSGPEAKEVMGDIVNFSNKEAVFLIGEVVH</sequence>
<dbReference type="RefSeq" id="XP_038789797.1">
    <property type="nucleotide sequence ID" value="XM_038926505.1"/>
</dbReference>
<evidence type="ECO:0000259" key="2">
    <source>
        <dbReference type="Pfam" id="PF07110"/>
    </source>
</evidence>
<dbReference type="GeneID" id="62199683"/>
<reference evidence="3" key="2">
    <citation type="submission" date="2020-08" db="EMBL/GenBank/DDBJ databases">
        <title>Draft Genome Sequence of Cumin Blight Pathogen Alternaria burnsii.</title>
        <authorList>
            <person name="Feng Z."/>
        </authorList>
    </citation>
    <scope>NUCLEOTIDE SEQUENCE</scope>
    <source>
        <strain evidence="3">CBS107.38</strain>
    </source>
</reference>
<dbReference type="SUPFAM" id="SSF54909">
    <property type="entry name" value="Dimeric alpha+beta barrel"/>
    <property type="match status" value="1"/>
</dbReference>
<evidence type="ECO:0000313" key="4">
    <source>
        <dbReference type="Proteomes" id="UP000596902"/>
    </source>
</evidence>
<feature type="domain" description="EthD" evidence="2">
    <location>
        <begin position="19"/>
        <end position="94"/>
    </location>
</feature>
<accession>A0A8H7BDF9</accession>
<dbReference type="PANTHER" id="PTHR40260">
    <property type="entry name" value="BLR8190 PROTEIN"/>
    <property type="match status" value="1"/>
</dbReference>
<dbReference type="GO" id="GO:0016491">
    <property type="term" value="F:oxidoreductase activity"/>
    <property type="evidence" value="ECO:0007669"/>
    <property type="project" value="InterPro"/>
</dbReference>
<evidence type="ECO:0000256" key="1">
    <source>
        <dbReference type="ARBA" id="ARBA00005986"/>
    </source>
</evidence>
<keyword evidence="4" id="KW-1185">Reference proteome</keyword>
<name>A0A8H7BDF9_9PLEO</name>
<comment type="caution">
    <text evidence="3">The sequence shown here is derived from an EMBL/GenBank/DDBJ whole genome shotgun (WGS) entry which is preliminary data.</text>
</comment>
<proteinExistence type="inferred from homology"/>
<dbReference type="InterPro" id="IPR009799">
    <property type="entry name" value="EthD_dom"/>
</dbReference>
<reference evidence="3" key="1">
    <citation type="submission" date="2020-01" db="EMBL/GenBank/DDBJ databases">
        <authorList>
            <person name="Feng Z.H.Z."/>
        </authorList>
    </citation>
    <scope>NUCLEOTIDE SEQUENCE</scope>
    <source>
        <strain evidence="3">CBS107.38</strain>
    </source>
</reference>